<evidence type="ECO:0000313" key="1">
    <source>
        <dbReference type="EMBL" id="KKA18610.1"/>
    </source>
</evidence>
<dbReference type="Proteomes" id="UP000053958">
    <property type="component" value="Unassembled WGS sequence"/>
</dbReference>
<protein>
    <submittedName>
        <fullName evidence="1">Uncharacterized protein</fullName>
    </submittedName>
</protein>
<organism evidence="1 2">
    <name type="scientific">Rasamsonia emersonii (strain ATCC 16479 / CBS 393.64 / IMI 116815)</name>
    <dbReference type="NCBI Taxonomy" id="1408163"/>
    <lineage>
        <taxon>Eukaryota</taxon>
        <taxon>Fungi</taxon>
        <taxon>Dikarya</taxon>
        <taxon>Ascomycota</taxon>
        <taxon>Pezizomycotina</taxon>
        <taxon>Eurotiomycetes</taxon>
        <taxon>Eurotiomycetidae</taxon>
        <taxon>Eurotiales</taxon>
        <taxon>Trichocomaceae</taxon>
        <taxon>Rasamsonia</taxon>
    </lineage>
</organism>
<keyword evidence="2" id="KW-1185">Reference proteome</keyword>
<proteinExistence type="predicted"/>
<sequence>GTISKLHRVGRSNNKINAFKWSYHVIKLTFRFLQSPERSLCLSQLPLGRKRCIFQAYHTIFVCIYNLIAAQCSIKQTSHIIDYCRSCSTENS</sequence>
<accession>A0A0F4YKE7</accession>
<dbReference type="RefSeq" id="XP_013325222.1">
    <property type="nucleotide sequence ID" value="XM_013469768.1"/>
</dbReference>
<dbReference type="AlphaFoldDB" id="A0A0F4YKE7"/>
<gene>
    <name evidence="1" type="ORF">T310_7430</name>
</gene>
<name>A0A0F4YKE7_RASE3</name>
<dbReference type="GeneID" id="25319703"/>
<comment type="caution">
    <text evidence="1">The sequence shown here is derived from an EMBL/GenBank/DDBJ whole genome shotgun (WGS) entry which is preliminary data.</text>
</comment>
<reference evidence="1 2" key="1">
    <citation type="submission" date="2015-04" db="EMBL/GenBank/DDBJ databases">
        <authorList>
            <person name="Heijne W.H."/>
            <person name="Fedorova N.D."/>
            <person name="Nierman W.C."/>
            <person name="Vollebregt A.W."/>
            <person name="Zhao Z."/>
            <person name="Wu L."/>
            <person name="Kumar M."/>
            <person name="Stam H."/>
            <person name="van den Berg M.A."/>
            <person name="Pel H.J."/>
        </authorList>
    </citation>
    <scope>NUCLEOTIDE SEQUENCE [LARGE SCALE GENOMIC DNA]</scope>
    <source>
        <strain evidence="1 2">CBS 393.64</strain>
    </source>
</reference>
<dbReference type="EMBL" id="LASV01000436">
    <property type="protein sequence ID" value="KKA18610.1"/>
    <property type="molecule type" value="Genomic_DNA"/>
</dbReference>
<evidence type="ECO:0000313" key="2">
    <source>
        <dbReference type="Proteomes" id="UP000053958"/>
    </source>
</evidence>
<feature type="non-terminal residue" evidence="1">
    <location>
        <position position="1"/>
    </location>
</feature>